<evidence type="ECO:0008006" key="4">
    <source>
        <dbReference type="Google" id="ProtNLM"/>
    </source>
</evidence>
<accession>A0ABZ2RSX4</accession>
<keyword evidence="1" id="KW-0175">Coiled coil</keyword>
<dbReference type="RefSeq" id="WP_338822820.1">
    <property type="nucleotide sequence ID" value="NZ_CP148067.1"/>
</dbReference>
<proteinExistence type="predicted"/>
<dbReference type="Proteomes" id="UP001477443">
    <property type="component" value="Chromosome"/>
</dbReference>
<dbReference type="EMBL" id="CP148067">
    <property type="protein sequence ID" value="WXL29201.1"/>
    <property type="molecule type" value="Genomic_DNA"/>
</dbReference>
<organism evidence="2 3">
    <name type="scientific">Mycoplasmopsis felifaucium</name>
    <dbReference type="NCBI Taxonomy" id="35768"/>
    <lineage>
        <taxon>Bacteria</taxon>
        <taxon>Bacillati</taxon>
        <taxon>Mycoplasmatota</taxon>
        <taxon>Mycoplasmoidales</taxon>
        <taxon>Metamycoplasmataceae</taxon>
        <taxon>Mycoplasmopsis</taxon>
    </lineage>
</organism>
<evidence type="ECO:0000313" key="2">
    <source>
        <dbReference type="EMBL" id="WXL29201.1"/>
    </source>
</evidence>
<gene>
    <name evidence="2" type="ORF">WG617_00935</name>
</gene>
<keyword evidence="3" id="KW-1185">Reference proteome</keyword>
<evidence type="ECO:0000313" key="3">
    <source>
        <dbReference type="Proteomes" id="UP001477443"/>
    </source>
</evidence>
<reference evidence="2" key="1">
    <citation type="submission" date="2024-03" db="EMBL/GenBank/DDBJ databases">
        <title>Complete genome sequence of Mycoplasma felifaucium Z921 isolated from the trachea of a cheetah.</title>
        <authorList>
            <person name="Spergser J."/>
        </authorList>
    </citation>
    <scope>NUCLEOTIDE SEQUENCE [LARGE SCALE GENOMIC DNA]</scope>
    <source>
        <strain evidence="2">Z921</strain>
    </source>
</reference>
<evidence type="ECO:0000256" key="1">
    <source>
        <dbReference type="SAM" id="Coils"/>
    </source>
</evidence>
<feature type="coiled-coil region" evidence="1">
    <location>
        <begin position="124"/>
        <end position="218"/>
    </location>
</feature>
<name>A0ABZ2RSX4_9BACT</name>
<feature type="coiled-coil region" evidence="1">
    <location>
        <begin position="3"/>
        <end position="51"/>
    </location>
</feature>
<sequence>MLLQNLEQSLSSILQKAEAQYNKYKNNDKLTTQLENLKNAINQAKQDLSNNPSSIDIIKNSDNLSDKIFDLLSSASTADNGVSLIDQLKNEIARAQKFVGTNKSNPDLVGEITKLNDAIANAQKLDENSNNEDINNALNNLANNLDKAYAVKDLMNAINQAKNEANNLKNPNQKSSKESLQEAIDKAKELLENSNNTSENLDKSAEDLQNLVSNIINENNNSVQDNEAYKIFIAKRKELVAKWNEIKNTSNYSKIANYLKNIYYGTDTISKYDPVEDIKSATNEIVKGIENANIRIQALNDAIKALDAKLSLFDEYKDSISGDKNVDNKYAYVIDKINQIIEETNEAKQNGTAPDIINELTEYLGTRLENIKEIVKAVDNFDDKIRMVQRNLDGYADDPDGRQYKETLIEALNEAKKALNSSDVEQLKIAEQNLFKAWQKFQGDYNSIDWRKRETLNNYLDYKRRLQYIYEVLVRTNNDWEDERITQLISIVNDELNSLPDYNNSNYSQTLLVDITNAYERAKSFVNKDTLERDNIFKTVHDAQNALYNDFQKWQAEIRELIYPDDNRARDFDENYFDTHFIDAKDNYLKLYNDFNNNKYKYGIKKLQETKTEGERFFTEYVAKINEVKELFNAELQKDIELFMKVNDWRFKNLNDDTTKFFEPLWYEFNSFWPNTDDPEQALKDLRRNLYNSWYNIEGLKNLYSNLSQMFEKCKGDTEAYIKNTLEPKYNEFKAKYNELIEKIKAKESEPEYSQLAKSYINYITTTDSFSSLINHGDKPLSGIENATVKNLDKYIGWFNTIYNNFENKIDSPFRGTNYY</sequence>
<protein>
    <recommendedName>
        <fullName evidence="4">Extracellular matrix-binding protein ebh GA module domain-containing protein</fullName>
    </recommendedName>
</protein>